<comment type="caution">
    <text evidence="2">The sequence shown here is derived from an EMBL/GenBank/DDBJ whole genome shotgun (WGS) entry which is preliminary data.</text>
</comment>
<gene>
    <name evidence="2" type="ORF">H9623_07600</name>
</gene>
<dbReference type="Pfam" id="PF11188">
    <property type="entry name" value="DUF2975"/>
    <property type="match status" value="1"/>
</dbReference>
<dbReference type="AlphaFoldDB" id="A0A9D5U9A9"/>
<name>A0A9D5U9A9_9CELL</name>
<accession>A0A9D5U9A9</accession>
<keyword evidence="1" id="KW-0812">Transmembrane</keyword>
<keyword evidence="3" id="KW-1185">Reference proteome</keyword>
<feature type="transmembrane region" description="Helical" evidence="1">
    <location>
        <begin position="90"/>
        <end position="108"/>
    </location>
</feature>
<feature type="transmembrane region" description="Helical" evidence="1">
    <location>
        <begin position="47"/>
        <end position="70"/>
    </location>
</feature>
<proteinExistence type="predicted"/>
<evidence type="ECO:0000313" key="3">
    <source>
        <dbReference type="Proteomes" id="UP000822993"/>
    </source>
</evidence>
<keyword evidence="1" id="KW-0472">Membrane</keyword>
<dbReference type="InterPro" id="IPR021354">
    <property type="entry name" value="DUF2975"/>
</dbReference>
<evidence type="ECO:0000256" key="1">
    <source>
        <dbReference type="SAM" id="Phobius"/>
    </source>
</evidence>
<organism evidence="2 3">
    <name type="scientific">Oerskovia douganii</name>
    <dbReference type="NCBI Taxonomy" id="2762210"/>
    <lineage>
        <taxon>Bacteria</taxon>
        <taxon>Bacillati</taxon>
        <taxon>Actinomycetota</taxon>
        <taxon>Actinomycetes</taxon>
        <taxon>Micrococcales</taxon>
        <taxon>Cellulomonadaceae</taxon>
        <taxon>Oerskovia</taxon>
    </lineage>
</organism>
<protein>
    <submittedName>
        <fullName evidence="2">DUF2975 domain-containing protein</fullName>
    </submittedName>
</protein>
<feature type="transmembrane region" description="Helical" evidence="1">
    <location>
        <begin position="120"/>
        <end position="144"/>
    </location>
</feature>
<reference evidence="2 3" key="1">
    <citation type="submission" date="2020-08" db="EMBL/GenBank/DDBJ databases">
        <title>A Genomic Blueprint of the Chicken Gut Microbiome.</title>
        <authorList>
            <person name="Gilroy R."/>
            <person name="Ravi A."/>
            <person name="Getino M."/>
            <person name="Pursley I."/>
            <person name="Horton D.L."/>
            <person name="Alikhan N.-F."/>
            <person name="Baker D."/>
            <person name="Gharbi K."/>
            <person name="Hall N."/>
            <person name="Watson M."/>
            <person name="Adriaenssens E.M."/>
            <person name="Foster-Nyarko E."/>
            <person name="Jarju S."/>
            <person name="Secka A."/>
            <person name="Antonio M."/>
            <person name="Oren A."/>
            <person name="Chaudhuri R."/>
            <person name="La Ragione R.M."/>
            <person name="Hildebrand F."/>
            <person name="Pallen M.J."/>
        </authorList>
    </citation>
    <scope>NUCLEOTIDE SEQUENCE [LARGE SCALE GENOMIC DNA]</scope>
    <source>
        <strain evidence="2 3">Sa1BUA8</strain>
    </source>
</reference>
<keyword evidence="1" id="KW-1133">Transmembrane helix</keyword>
<sequence>MNTTVTMLLRLTLITMFLGALLAQLLVPVVATEQATLYPEVEHLVLPYSVAAILGFVCVQAALVAVWRLLSMVGDDRIFADGSLRWVDTITVCSAAATGLSAVVWVHLILVEETGGPGMFLALGACVVGGAALALLMVVMRGLLDAAIADRRELAEVI</sequence>
<dbReference type="EMBL" id="JACSPN010000007">
    <property type="protein sequence ID" value="MBE7700169.1"/>
    <property type="molecule type" value="Genomic_DNA"/>
</dbReference>
<evidence type="ECO:0000313" key="2">
    <source>
        <dbReference type="EMBL" id="MBE7700169.1"/>
    </source>
</evidence>
<dbReference type="Proteomes" id="UP000822993">
    <property type="component" value="Unassembled WGS sequence"/>
</dbReference>
<dbReference type="RefSeq" id="WP_193719461.1">
    <property type="nucleotide sequence ID" value="NZ_JACSPN010000007.1"/>
</dbReference>